<keyword evidence="9" id="KW-0012">Acyltransferase</keyword>
<evidence type="ECO:0000256" key="5">
    <source>
        <dbReference type="ARBA" id="ARBA00015043"/>
    </source>
</evidence>
<dbReference type="EMBL" id="UNSH01000036">
    <property type="protein sequence ID" value="SZF01434.1"/>
    <property type="molecule type" value="Genomic_DNA"/>
</dbReference>
<dbReference type="AlphaFoldDB" id="A0A383UM74"/>
<comment type="catalytic activity">
    <reaction evidence="10">
        <text>N-terminal L-seryl-[histone H2A] + acetyl-CoA = N-terminal N(alpha)-acetyl-L-seryl-[histone H2A] + CoA + H(+)</text>
        <dbReference type="Rhea" id="RHEA:50600"/>
        <dbReference type="Rhea" id="RHEA-COMP:12742"/>
        <dbReference type="Rhea" id="RHEA-COMP:12744"/>
        <dbReference type="ChEBI" id="CHEBI:15378"/>
        <dbReference type="ChEBI" id="CHEBI:57287"/>
        <dbReference type="ChEBI" id="CHEBI:57288"/>
        <dbReference type="ChEBI" id="CHEBI:64738"/>
        <dbReference type="ChEBI" id="CHEBI:83690"/>
        <dbReference type="EC" id="2.3.1.257"/>
    </reaction>
</comment>
<protein>
    <recommendedName>
        <fullName evidence="5">N-alpha-acetyltransferase 40</fullName>
        <ecNumber evidence="4">2.3.1.257</ecNumber>
    </recommendedName>
</protein>
<keyword evidence="6" id="KW-0963">Cytoplasm</keyword>
<keyword evidence="7" id="KW-0808">Transferase</keyword>
<evidence type="ECO:0000256" key="7">
    <source>
        <dbReference type="ARBA" id="ARBA00022679"/>
    </source>
</evidence>
<dbReference type="GO" id="GO:0043998">
    <property type="term" value="F:histone H2A acetyltransferase activity"/>
    <property type="evidence" value="ECO:0007669"/>
    <property type="project" value="InterPro"/>
</dbReference>
<evidence type="ECO:0000256" key="10">
    <source>
        <dbReference type="ARBA" id="ARBA00047821"/>
    </source>
</evidence>
<evidence type="ECO:0000256" key="3">
    <source>
        <dbReference type="ARBA" id="ARBA00008870"/>
    </source>
</evidence>
<comment type="subcellular location">
    <subcellularLocation>
        <location evidence="2">Cytoplasm</location>
    </subcellularLocation>
    <subcellularLocation>
        <location evidence="1">Nucleus</location>
    </subcellularLocation>
</comment>
<evidence type="ECO:0000256" key="12">
    <source>
        <dbReference type="SAM" id="SignalP"/>
    </source>
</evidence>
<dbReference type="GO" id="GO:0005737">
    <property type="term" value="C:cytoplasm"/>
    <property type="evidence" value="ECO:0007669"/>
    <property type="project" value="UniProtKB-SubCell"/>
</dbReference>
<evidence type="ECO:0000313" key="15">
    <source>
        <dbReference type="Proteomes" id="UP000275772"/>
    </source>
</evidence>
<organism evidence="14 15">
    <name type="scientific">Blumeria hordei</name>
    <name type="common">Barley powdery mildew</name>
    <name type="synonym">Blumeria graminis f. sp. hordei</name>
    <dbReference type="NCBI Taxonomy" id="2867405"/>
    <lineage>
        <taxon>Eukaryota</taxon>
        <taxon>Fungi</taxon>
        <taxon>Dikarya</taxon>
        <taxon>Ascomycota</taxon>
        <taxon>Pezizomycotina</taxon>
        <taxon>Leotiomycetes</taxon>
        <taxon>Erysiphales</taxon>
        <taxon>Erysiphaceae</taxon>
        <taxon>Blumeria</taxon>
    </lineage>
</organism>
<keyword evidence="8" id="KW-0539">Nucleus</keyword>
<comment type="similarity">
    <text evidence="3">Belongs to the acetyltransferase family. NAA40 subfamily.</text>
</comment>
<evidence type="ECO:0000256" key="1">
    <source>
        <dbReference type="ARBA" id="ARBA00004123"/>
    </source>
</evidence>
<dbReference type="Gene3D" id="3.40.630.30">
    <property type="match status" value="1"/>
</dbReference>
<keyword evidence="12" id="KW-0732">Signal</keyword>
<feature type="chain" id="PRO_5017012989" description="N-alpha-acetyltransferase 40" evidence="12">
    <location>
        <begin position="23"/>
        <end position="235"/>
    </location>
</feature>
<dbReference type="GO" id="GO:1990189">
    <property type="term" value="F:protein N-terminal-serine acetyltransferase activity"/>
    <property type="evidence" value="ECO:0007669"/>
    <property type="project" value="UniProtKB-EC"/>
</dbReference>
<dbReference type="EC" id="2.3.1.257" evidence="4"/>
<dbReference type="Proteomes" id="UP000275772">
    <property type="component" value="Unassembled WGS sequence"/>
</dbReference>
<comment type="catalytic activity">
    <reaction evidence="11">
        <text>N-terminal L-seryl-[histone H4] + acetyl-CoA = N-terminal N(alpha)-acetyl-L-seryl-[histone H4] + CoA + H(+)</text>
        <dbReference type="Rhea" id="RHEA:50596"/>
        <dbReference type="Rhea" id="RHEA-COMP:12740"/>
        <dbReference type="Rhea" id="RHEA-COMP:12743"/>
        <dbReference type="ChEBI" id="CHEBI:15378"/>
        <dbReference type="ChEBI" id="CHEBI:57287"/>
        <dbReference type="ChEBI" id="CHEBI:57288"/>
        <dbReference type="ChEBI" id="CHEBI:64738"/>
        <dbReference type="ChEBI" id="CHEBI:83690"/>
        <dbReference type="EC" id="2.3.1.257"/>
    </reaction>
</comment>
<dbReference type="Pfam" id="PF00583">
    <property type="entry name" value="Acetyltransf_1"/>
    <property type="match status" value="1"/>
</dbReference>
<evidence type="ECO:0000256" key="11">
    <source>
        <dbReference type="ARBA" id="ARBA00049524"/>
    </source>
</evidence>
<dbReference type="GO" id="GO:0005634">
    <property type="term" value="C:nucleus"/>
    <property type="evidence" value="ECO:0007669"/>
    <property type="project" value="UniProtKB-SubCell"/>
</dbReference>
<dbReference type="SUPFAM" id="SSF55729">
    <property type="entry name" value="Acyl-CoA N-acyltransferases (Nat)"/>
    <property type="match status" value="1"/>
</dbReference>
<dbReference type="VEuPathDB" id="FungiDB:BLGHR1_12200"/>
<evidence type="ECO:0000256" key="8">
    <source>
        <dbReference type="ARBA" id="ARBA00023242"/>
    </source>
</evidence>
<gene>
    <name evidence="14" type="ORF">BLGHR1_12200</name>
</gene>
<proteinExistence type="inferred from homology"/>
<evidence type="ECO:0000256" key="4">
    <source>
        <dbReference type="ARBA" id="ARBA00012950"/>
    </source>
</evidence>
<dbReference type="PROSITE" id="PS51186">
    <property type="entry name" value="GNAT"/>
    <property type="match status" value="1"/>
</dbReference>
<dbReference type="InterPro" id="IPR016181">
    <property type="entry name" value="Acyl_CoA_acyltransferase"/>
</dbReference>
<dbReference type="InterPro" id="IPR000182">
    <property type="entry name" value="GNAT_dom"/>
</dbReference>
<name>A0A383UM74_BLUHO</name>
<sequence>MSTFHFMTVITIIIVMIQKIMAGGDILSTPTPLREANAKTISEFERDYLPLDSDWKNWVHPQTGLTYQMSLHSSASLSPQDFDSCFNLIEESSAENYQKSLVGWRPDSKRMEMQLLDLKYILVKHNDQTEGFISFMPTMEGGKFVLYCYEIHLSVPLQRTGLGSRLMQLLDTIAASIPTTEKVMLTCFVRNTHAMGFYDKLGFKIDSLLTPPTKQLRNGTIIKSDYVIFGKDVQR</sequence>
<evidence type="ECO:0000259" key="13">
    <source>
        <dbReference type="PROSITE" id="PS51186"/>
    </source>
</evidence>
<dbReference type="PANTHER" id="PTHR20531:SF1">
    <property type="entry name" value="N-ALPHA-ACETYLTRANSFERASE 40"/>
    <property type="match status" value="1"/>
</dbReference>
<evidence type="ECO:0000256" key="2">
    <source>
        <dbReference type="ARBA" id="ARBA00004496"/>
    </source>
</evidence>
<evidence type="ECO:0000256" key="9">
    <source>
        <dbReference type="ARBA" id="ARBA00023315"/>
    </source>
</evidence>
<dbReference type="PANTHER" id="PTHR20531">
    <property type="entry name" value="N-ALPHA-ACETYLTRANSFERASE 40"/>
    <property type="match status" value="1"/>
</dbReference>
<accession>A0A383UM74</accession>
<dbReference type="GO" id="GO:0010485">
    <property type="term" value="F:histone H4 acetyltransferase activity"/>
    <property type="evidence" value="ECO:0007669"/>
    <property type="project" value="InterPro"/>
</dbReference>
<feature type="domain" description="N-acetyltransferase" evidence="13">
    <location>
        <begin position="69"/>
        <end position="234"/>
    </location>
</feature>
<evidence type="ECO:0000313" key="14">
    <source>
        <dbReference type="EMBL" id="SZF01434.1"/>
    </source>
</evidence>
<reference evidence="14 15" key="1">
    <citation type="submission" date="2017-11" db="EMBL/GenBank/DDBJ databases">
        <authorList>
            <person name="Kracher B."/>
        </authorList>
    </citation>
    <scope>NUCLEOTIDE SEQUENCE [LARGE SCALE GENOMIC DNA]</scope>
    <source>
        <strain evidence="14 15">RACE1</strain>
    </source>
</reference>
<evidence type="ECO:0000256" key="6">
    <source>
        <dbReference type="ARBA" id="ARBA00022490"/>
    </source>
</evidence>
<feature type="signal peptide" evidence="12">
    <location>
        <begin position="1"/>
        <end position="22"/>
    </location>
</feature>
<dbReference type="InterPro" id="IPR039949">
    <property type="entry name" value="NAA40"/>
</dbReference>